<keyword evidence="1" id="KW-0732">Signal</keyword>
<organism evidence="2 3">
    <name type="scientific">Colletotrichum orchidophilum</name>
    <dbReference type="NCBI Taxonomy" id="1209926"/>
    <lineage>
        <taxon>Eukaryota</taxon>
        <taxon>Fungi</taxon>
        <taxon>Dikarya</taxon>
        <taxon>Ascomycota</taxon>
        <taxon>Pezizomycotina</taxon>
        <taxon>Sordariomycetes</taxon>
        <taxon>Hypocreomycetidae</taxon>
        <taxon>Glomerellales</taxon>
        <taxon>Glomerellaceae</taxon>
        <taxon>Colletotrichum</taxon>
    </lineage>
</organism>
<evidence type="ECO:0000256" key="1">
    <source>
        <dbReference type="SAM" id="SignalP"/>
    </source>
</evidence>
<feature type="chain" id="PRO_5009602342" evidence="1">
    <location>
        <begin position="23"/>
        <end position="42"/>
    </location>
</feature>
<dbReference type="RefSeq" id="XP_022472082.1">
    <property type="nucleotide sequence ID" value="XM_022621468.1"/>
</dbReference>
<dbReference type="AlphaFoldDB" id="A0A1G4B0H2"/>
<comment type="caution">
    <text evidence="2">The sequence shown here is derived from an EMBL/GenBank/DDBJ whole genome shotgun (WGS) entry which is preliminary data.</text>
</comment>
<name>A0A1G4B0H2_9PEZI</name>
<evidence type="ECO:0000313" key="2">
    <source>
        <dbReference type="EMBL" id="OHE94920.1"/>
    </source>
</evidence>
<reference evidence="2 3" key="1">
    <citation type="submission" date="2016-09" db="EMBL/GenBank/DDBJ databases">
        <authorList>
            <person name="Capua I."/>
            <person name="De Benedictis P."/>
            <person name="Joannis T."/>
            <person name="Lombin L.H."/>
            <person name="Cattoli G."/>
        </authorList>
    </citation>
    <scope>NUCLEOTIDE SEQUENCE [LARGE SCALE GENOMIC DNA]</scope>
    <source>
        <strain evidence="2 3">IMI 309357</strain>
    </source>
</reference>
<evidence type="ECO:0000313" key="3">
    <source>
        <dbReference type="Proteomes" id="UP000176998"/>
    </source>
</evidence>
<dbReference type="EMBL" id="MJBS01000091">
    <property type="protein sequence ID" value="OHE94920.1"/>
    <property type="molecule type" value="Genomic_DNA"/>
</dbReference>
<proteinExistence type="predicted"/>
<gene>
    <name evidence="2" type="ORF">CORC01_09839</name>
</gene>
<keyword evidence="3" id="KW-1185">Reference proteome</keyword>
<dbReference type="Proteomes" id="UP000176998">
    <property type="component" value="Unassembled WGS sequence"/>
</dbReference>
<accession>A0A1G4B0H2</accession>
<sequence>MGWRRSFLFWEGTSFCLQLVDGDGARFYGYEPYEPQSCRDWV</sequence>
<dbReference type="GeneID" id="34562978"/>
<feature type="signal peptide" evidence="1">
    <location>
        <begin position="1"/>
        <end position="22"/>
    </location>
</feature>
<protein>
    <submittedName>
        <fullName evidence="2">Uncharacterized protein</fullName>
    </submittedName>
</protein>